<dbReference type="InterPro" id="IPR007711">
    <property type="entry name" value="HigB-1"/>
</dbReference>
<dbReference type="RefSeq" id="WP_050686449.1">
    <property type="nucleotide sequence ID" value="NZ_CBCRYA010000028.1"/>
</dbReference>
<evidence type="ECO:0000313" key="1">
    <source>
        <dbReference type="EMBL" id="VDC22540.1"/>
    </source>
</evidence>
<evidence type="ECO:0000313" key="2">
    <source>
        <dbReference type="Proteomes" id="UP000280861"/>
    </source>
</evidence>
<sequence length="114" mass="13079">MQVDFEDEDLELLAYVSTHITSRWTPSVSKAFRRRIQQLMALVSDVSEQNLCGLKALHVEKLSDGPKSLYSIRIQMQYRLIFNFHPDDNKRLVILGTEPAAYQQRSSTHGTAAR</sequence>
<dbReference type="Gene3D" id="3.30.2310.20">
    <property type="entry name" value="RelE-like"/>
    <property type="match status" value="1"/>
</dbReference>
<proteinExistence type="predicted"/>
<dbReference type="Pfam" id="PF05015">
    <property type="entry name" value="HigB-like_toxin"/>
    <property type="match status" value="1"/>
</dbReference>
<dbReference type="SUPFAM" id="SSF143011">
    <property type="entry name" value="RelE-like"/>
    <property type="match status" value="1"/>
</dbReference>
<dbReference type="InterPro" id="IPR035093">
    <property type="entry name" value="RelE/ParE_toxin_dom_sf"/>
</dbReference>
<dbReference type="AlphaFoldDB" id="A0A3P5WTM8"/>
<reference evidence="1 2" key="1">
    <citation type="submission" date="2018-11" db="EMBL/GenBank/DDBJ databases">
        <authorList>
            <person name="Criscuolo A."/>
        </authorList>
    </citation>
    <scope>NUCLEOTIDE SEQUENCE [LARGE SCALE GENOMIC DNA]</scope>
    <source>
        <strain evidence="1">AT11b</strain>
    </source>
</reference>
<accession>A0A3P5WTM8</accession>
<name>A0A3P5WTM8_9MICC</name>
<dbReference type="OrthoDB" id="9801102at2"/>
<organism evidence="1 2">
    <name type="scientific">Arthrobacter ulcerisalmonis</name>
    <dbReference type="NCBI Taxonomy" id="2483813"/>
    <lineage>
        <taxon>Bacteria</taxon>
        <taxon>Bacillati</taxon>
        <taxon>Actinomycetota</taxon>
        <taxon>Actinomycetes</taxon>
        <taxon>Micrococcales</taxon>
        <taxon>Micrococcaceae</taxon>
        <taxon>Arthrobacter</taxon>
    </lineage>
</organism>
<dbReference type="Proteomes" id="UP000280861">
    <property type="component" value="Unassembled WGS sequence"/>
</dbReference>
<protein>
    <submittedName>
        <fullName evidence="1">Plasmid maintenance system killer protein</fullName>
    </submittedName>
</protein>
<dbReference type="EMBL" id="UXAU01000016">
    <property type="protein sequence ID" value="VDC22540.1"/>
    <property type="molecule type" value="Genomic_DNA"/>
</dbReference>
<keyword evidence="2" id="KW-1185">Reference proteome</keyword>
<gene>
    <name evidence="1" type="ORF">PSET11_00999</name>
</gene>